<dbReference type="KEGG" id="dps:DP1566"/>
<evidence type="ECO:0000259" key="3">
    <source>
        <dbReference type="SMART" id="SM00974"/>
    </source>
</evidence>
<dbReference type="SMART" id="SM00974">
    <property type="entry name" value="T5orf172"/>
    <property type="match status" value="1"/>
</dbReference>
<dbReference type="Pfam" id="PF10544">
    <property type="entry name" value="T5orf172"/>
    <property type="match status" value="1"/>
</dbReference>
<dbReference type="Pfam" id="PF13250">
    <property type="entry name" value="SNIPE"/>
    <property type="match status" value="1"/>
</dbReference>
<dbReference type="HOGENOM" id="CLU_024787_2_0_7"/>
<feature type="coiled-coil region" evidence="1">
    <location>
        <begin position="300"/>
        <end position="394"/>
    </location>
</feature>
<keyword evidence="2" id="KW-0472">Membrane</keyword>
<sequence length="528" mass="60002">MGNMEYFFGILFFVSPFVAIYLFIKLKKNRSINDGLSSRISNLTKALAEEEDLRVDAEASIKSETIKQNEISKELQQARKELEKYAPIFDVEKEALSIKVQAKSILKKATEKLEEAGQRVDRVRREAKEKADKVIAAAEEKAEQIAGEAYAIKQTEKQLKKAVTAMRNTIKGYGAEYLMPPDSLLDELADQYDFKEAGEKLKEARVLVRDFVKNEYAATCDYAEENRKKTAINFVLDAFNGKVATILSKVKHDNYGKLQQQIIDAFSLVNNNGSAFRNARISPEYLAARQDELKWAVATQELALRDREEQKRIKEELREEAKAAREYEKAVRDAEKEEKMLQKAMAEARKELGNASEEQKAQFEMQLKELEAKLAEAEEKNQRAISMAQQTKRGHVYVISNEGSFGEKVIKIGLTRRLEPLDRVKELGDASVPFAFDVHALMFSENAPALESELHRQFDQYRVNKINKRKEFFNVNIASVKDLTSKLGIDTKWTLAAEAREYRESLELRGLTSIDDQIATTVDGLAAA</sequence>
<keyword evidence="5" id="KW-1185">Reference proteome</keyword>
<evidence type="ECO:0000256" key="2">
    <source>
        <dbReference type="SAM" id="Phobius"/>
    </source>
</evidence>
<keyword evidence="1" id="KW-0175">Coiled coil</keyword>
<proteinExistence type="predicted"/>
<evidence type="ECO:0000313" key="4">
    <source>
        <dbReference type="EMBL" id="CAG36295.1"/>
    </source>
</evidence>
<dbReference type="eggNOG" id="COG1196">
    <property type="taxonomic scope" value="Bacteria"/>
</dbReference>
<accession>Q6AMX9</accession>
<keyword evidence="2" id="KW-0812">Transmembrane</keyword>
<feature type="domain" description="Bacteriophage T5 Orf172 DNA-binding" evidence="3">
    <location>
        <begin position="404"/>
        <end position="487"/>
    </location>
</feature>
<dbReference type="STRING" id="177439.DP1566"/>
<dbReference type="InterPro" id="IPR025280">
    <property type="entry name" value="SNIPE"/>
</dbReference>
<dbReference type="EMBL" id="CR522870">
    <property type="protein sequence ID" value="CAG36295.1"/>
    <property type="molecule type" value="Genomic_DNA"/>
</dbReference>
<keyword evidence="2" id="KW-1133">Transmembrane helix</keyword>
<protein>
    <recommendedName>
        <fullName evidence="3">Bacteriophage T5 Orf172 DNA-binding domain-containing protein</fullName>
    </recommendedName>
</protein>
<dbReference type="AlphaFoldDB" id="Q6AMX9"/>
<evidence type="ECO:0000256" key="1">
    <source>
        <dbReference type="SAM" id="Coils"/>
    </source>
</evidence>
<feature type="coiled-coil region" evidence="1">
    <location>
        <begin position="33"/>
        <end position="148"/>
    </location>
</feature>
<name>Q6AMX9_DESPS</name>
<dbReference type="Proteomes" id="UP000000602">
    <property type="component" value="Chromosome"/>
</dbReference>
<organism evidence="4 5">
    <name type="scientific">Desulfotalea psychrophila (strain LSv54 / DSM 12343)</name>
    <dbReference type="NCBI Taxonomy" id="177439"/>
    <lineage>
        <taxon>Bacteria</taxon>
        <taxon>Pseudomonadati</taxon>
        <taxon>Thermodesulfobacteriota</taxon>
        <taxon>Desulfobulbia</taxon>
        <taxon>Desulfobulbales</taxon>
        <taxon>Desulfocapsaceae</taxon>
        <taxon>Desulfotalea</taxon>
    </lineage>
</organism>
<evidence type="ECO:0000313" key="5">
    <source>
        <dbReference type="Proteomes" id="UP000000602"/>
    </source>
</evidence>
<reference evidence="5" key="1">
    <citation type="journal article" date="2004" name="Environ. Microbiol.">
        <title>The genome of Desulfotalea psychrophila, a sulfate-reducing bacterium from permanently cold Arctic sediments.</title>
        <authorList>
            <person name="Rabus R."/>
            <person name="Ruepp A."/>
            <person name="Frickey T."/>
            <person name="Rattei T."/>
            <person name="Fartmann B."/>
            <person name="Stark M."/>
            <person name="Bauer M."/>
            <person name="Zibat A."/>
            <person name="Lombardot T."/>
            <person name="Becker I."/>
            <person name="Amann J."/>
            <person name="Gellner K."/>
            <person name="Teeling H."/>
            <person name="Leuschner W.D."/>
            <person name="Gloeckner F.-O."/>
            <person name="Lupas A.N."/>
            <person name="Amann R."/>
            <person name="Klenk H.-P."/>
        </authorList>
    </citation>
    <scope>NUCLEOTIDE SEQUENCE [LARGE SCALE GENOMIC DNA]</scope>
    <source>
        <strain evidence="5">DSM 12343 / LSv54</strain>
    </source>
</reference>
<gene>
    <name evidence="4" type="ordered locus">DP1566</name>
</gene>
<dbReference type="InterPro" id="IPR018306">
    <property type="entry name" value="Phage_T5_Orf172_DNA-bd"/>
</dbReference>
<feature type="transmembrane region" description="Helical" evidence="2">
    <location>
        <begin position="6"/>
        <end position="24"/>
    </location>
</feature>